<evidence type="ECO:0000256" key="4">
    <source>
        <dbReference type="RuleBase" id="RU362118"/>
    </source>
</evidence>
<dbReference type="PANTHER" id="PTHR11808">
    <property type="entry name" value="TRANS-SULFURATION ENZYME FAMILY MEMBER"/>
    <property type="match status" value="1"/>
</dbReference>
<feature type="modified residue" description="N6-(pyridoxal phosphate)lysine" evidence="3">
    <location>
        <position position="223"/>
    </location>
</feature>
<dbReference type="InterPro" id="IPR000277">
    <property type="entry name" value="Cys/Met-Metab_PyrdxlP-dep_enz"/>
</dbReference>
<reference evidence="5" key="1">
    <citation type="submission" date="2022-11" db="EMBL/GenBank/DDBJ databases">
        <authorList>
            <person name="Petersen C."/>
        </authorList>
    </citation>
    <scope>NUCLEOTIDE SEQUENCE</scope>
    <source>
        <strain evidence="5">IBT 26290</strain>
    </source>
</reference>
<dbReference type="Proteomes" id="UP001149163">
    <property type="component" value="Unassembled WGS sequence"/>
</dbReference>
<accession>A0A9W9I698</accession>
<dbReference type="FunFam" id="3.40.640.10:FF:000072">
    <property type="entry name" value="Putative cystathionine beta-lyase"/>
    <property type="match status" value="1"/>
</dbReference>
<dbReference type="PIRSF" id="PIRSF001434">
    <property type="entry name" value="CGS"/>
    <property type="match status" value="1"/>
</dbReference>
<dbReference type="InterPro" id="IPR015421">
    <property type="entry name" value="PyrdxlP-dep_Trfase_major"/>
</dbReference>
<gene>
    <name evidence="5" type="ORF">N7482_006171</name>
</gene>
<dbReference type="OrthoDB" id="3512640at2759"/>
<evidence type="ECO:0000313" key="5">
    <source>
        <dbReference type="EMBL" id="KAJ5167390.1"/>
    </source>
</evidence>
<sequence length="413" mass="46046">MESNNKSDKGSEFVLTAEDLNKALPGMSMATRAVHADDFVSPHRAIAPGMHVAVNFRYARDPEALVPEENQDPNNPHDSHVYSRYTAPNSNRLEVLLRNIMGGEVITYSTGLSAFHAMFILLNPRKIFIEDGYHGCHGLLDIMQRLTGVQKFDLSQLDQAGPGDIVHVETPLNPTGEARNLAYYREKATEAGAYLTVDATFAPPPLQNPLDLGADIVMHSGTKYVGGHSDMLCGLLIIRQDRVEKDGWLKKLHKDRQYIGSVMGSFEGWLGIRSARTMHLRVLKQAKTAERLAGWLQEHLRDQTSTVSQVLERVQHASLQVDDLNDGWLRKQMSGGFGPVFSIWAKNAIFARQLPSRMYVFQHATSLGGVESLLEWRAMSDATCDHKLLRISCGIEEYEDLQADILQGLQSLV</sequence>
<dbReference type="GO" id="GO:0016846">
    <property type="term" value="F:carbon-sulfur lyase activity"/>
    <property type="evidence" value="ECO:0007669"/>
    <property type="project" value="TreeGrafter"/>
</dbReference>
<evidence type="ECO:0000256" key="3">
    <source>
        <dbReference type="PIRSR" id="PIRSR001434-2"/>
    </source>
</evidence>
<keyword evidence="2 3" id="KW-0663">Pyridoxal phosphate</keyword>
<organism evidence="5 6">
    <name type="scientific">Penicillium canariense</name>
    <dbReference type="NCBI Taxonomy" id="189055"/>
    <lineage>
        <taxon>Eukaryota</taxon>
        <taxon>Fungi</taxon>
        <taxon>Dikarya</taxon>
        <taxon>Ascomycota</taxon>
        <taxon>Pezizomycotina</taxon>
        <taxon>Eurotiomycetes</taxon>
        <taxon>Eurotiomycetidae</taxon>
        <taxon>Eurotiales</taxon>
        <taxon>Aspergillaceae</taxon>
        <taxon>Penicillium</taxon>
    </lineage>
</organism>
<comment type="cofactor">
    <cofactor evidence="1 4">
        <name>pyridoxal 5'-phosphate</name>
        <dbReference type="ChEBI" id="CHEBI:597326"/>
    </cofactor>
</comment>
<dbReference type="SUPFAM" id="SSF53383">
    <property type="entry name" value="PLP-dependent transferases"/>
    <property type="match status" value="1"/>
</dbReference>
<comment type="caution">
    <text evidence="5">The sequence shown here is derived from an EMBL/GenBank/DDBJ whole genome shotgun (WGS) entry which is preliminary data.</text>
</comment>
<evidence type="ECO:0000256" key="1">
    <source>
        <dbReference type="ARBA" id="ARBA00001933"/>
    </source>
</evidence>
<name>A0A9W9I698_9EURO</name>
<dbReference type="Gene3D" id="3.90.1150.10">
    <property type="entry name" value="Aspartate Aminotransferase, domain 1"/>
    <property type="match status" value="1"/>
</dbReference>
<dbReference type="InterPro" id="IPR015424">
    <property type="entry name" value="PyrdxlP-dep_Trfase"/>
</dbReference>
<dbReference type="GO" id="GO:0005737">
    <property type="term" value="C:cytoplasm"/>
    <property type="evidence" value="ECO:0007669"/>
    <property type="project" value="TreeGrafter"/>
</dbReference>
<dbReference type="PANTHER" id="PTHR11808:SF35">
    <property type="entry name" value="CYSTATHIONINE GAMMA-SYNTHASE (AFU_ORTHOLOGUE AFUA_7G01590)"/>
    <property type="match status" value="1"/>
</dbReference>
<dbReference type="AlphaFoldDB" id="A0A9W9I698"/>
<reference evidence="5" key="2">
    <citation type="journal article" date="2023" name="IMA Fungus">
        <title>Comparative genomic study of the Penicillium genus elucidates a diverse pangenome and 15 lateral gene transfer events.</title>
        <authorList>
            <person name="Petersen C."/>
            <person name="Sorensen T."/>
            <person name="Nielsen M.R."/>
            <person name="Sondergaard T.E."/>
            <person name="Sorensen J.L."/>
            <person name="Fitzpatrick D.A."/>
            <person name="Frisvad J.C."/>
            <person name="Nielsen K.L."/>
        </authorList>
    </citation>
    <scope>NUCLEOTIDE SEQUENCE</scope>
    <source>
        <strain evidence="5">IBT 26290</strain>
    </source>
</reference>
<dbReference type="RefSeq" id="XP_056543851.1">
    <property type="nucleotide sequence ID" value="XM_056688296.1"/>
</dbReference>
<evidence type="ECO:0000313" key="6">
    <source>
        <dbReference type="Proteomes" id="UP001149163"/>
    </source>
</evidence>
<evidence type="ECO:0008006" key="7">
    <source>
        <dbReference type="Google" id="ProtNLM"/>
    </source>
</evidence>
<comment type="similarity">
    <text evidence="4">Belongs to the trans-sulfuration enzymes family.</text>
</comment>
<dbReference type="EMBL" id="JAPQKN010000003">
    <property type="protein sequence ID" value="KAJ5167390.1"/>
    <property type="molecule type" value="Genomic_DNA"/>
</dbReference>
<dbReference type="InterPro" id="IPR054542">
    <property type="entry name" value="Cys_met_metab_PP"/>
</dbReference>
<dbReference type="GO" id="GO:0030170">
    <property type="term" value="F:pyridoxal phosphate binding"/>
    <property type="evidence" value="ECO:0007669"/>
    <property type="project" value="InterPro"/>
</dbReference>
<dbReference type="Pfam" id="PF01053">
    <property type="entry name" value="Cys_Met_Meta_PP"/>
    <property type="match status" value="1"/>
</dbReference>
<protein>
    <recommendedName>
        <fullName evidence="7">Cystathionine beta-lyase</fullName>
    </recommendedName>
</protein>
<dbReference type="FunFam" id="3.90.1150.10:FF:000066">
    <property type="entry name" value="Putative cystathionine beta-lyase"/>
    <property type="match status" value="1"/>
</dbReference>
<proteinExistence type="inferred from homology"/>
<dbReference type="GeneID" id="81427472"/>
<evidence type="ECO:0000256" key="2">
    <source>
        <dbReference type="ARBA" id="ARBA00022898"/>
    </source>
</evidence>
<keyword evidence="6" id="KW-1185">Reference proteome</keyword>
<dbReference type="InterPro" id="IPR015422">
    <property type="entry name" value="PyrdxlP-dep_Trfase_small"/>
</dbReference>
<dbReference type="GO" id="GO:0019346">
    <property type="term" value="P:transsulfuration"/>
    <property type="evidence" value="ECO:0007669"/>
    <property type="project" value="InterPro"/>
</dbReference>
<dbReference type="PROSITE" id="PS00868">
    <property type="entry name" value="CYS_MET_METAB_PP"/>
    <property type="match status" value="1"/>
</dbReference>
<dbReference type="Gene3D" id="3.40.640.10">
    <property type="entry name" value="Type I PLP-dependent aspartate aminotransferase-like (Major domain)"/>
    <property type="match status" value="1"/>
</dbReference>